<comment type="caution">
    <text evidence="3">The sequence shown here is derived from an EMBL/GenBank/DDBJ whole genome shotgun (WGS) entry which is preliminary data.</text>
</comment>
<gene>
    <name evidence="3" type="ORF">GCM10009554_03200</name>
</gene>
<dbReference type="PANTHER" id="PTHR48081:SF33">
    <property type="entry name" value="KYNURENINE FORMAMIDASE"/>
    <property type="match status" value="1"/>
</dbReference>
<dbReference type="Proteomes" id="UP001500542">
    <property type="component" value="Unassembled WGS sequence"/>
</dbReference>
<evidence type="ECO:0000313" key="3">
    <source>
        <dbReference type="EMBL" id="GAA0924450.1"/>
    </source>
</evidence>
<accession>A0ABP3ZRG1</accession>
<dbReference type="Gene3D" id="3.40.50.1820">
    <property type="entry name" value="alpha/beta hydrolase"/>
    <property type="match status" value="1"/>
</dbReference>
<keyword evidence="1 3" id="KW-0378">Hydrolase</keyword>
<dbReference type="EMBL" id="BAAAHK010000001">
    <property type="protein sequence ID" value="GAA0924450.1"/>
    <property type="molecule type" value="Genomic_DNA"/>
</dbReference>
<evidence type="ECO:0000313" key="4">
    <source>
        <dbReference type="Proteomes" id="UP001500542"/>
    </source>
</evidence>
<dbReference type="Pfam" id="PF20434">
    <property type="entry name" value="BD-FAE"/>
    <property type="match status" value="1"/>
</dbReference>
<organism evidence="3 4">
    <name type="scientific">Kribbella koreensis</name>
    <dbReference type="NCBI Taxonomy" id="57909"/>
    <lineage>
        <taxon>Bacteria</taxon>
        <taxon>Bacillati</taxon>
        <taxon>Actinomycetota</taxon>
        <taxon>Actinomycetes</taxon>
        <taxon>Propionibacteriales</taxon>
        <taxon>Kribbellaceae</taxon>
        <taxon>Kribbella</taxon>
    </lineage>
</organism>
<dbReference type="InterPro" id="IPR050300">
    <property type="entry name" value="GDXG_lipolytic_enzyme"/>
</dbReference>
<evidence type="ECO:0000256" key="1">
    <source>
        <dbReference type="ARBA" id="ARBA00022801"/>
    </source>
</evidence>
<keyword evidence="4" id="KW-1185">Reference proteome</keyword>
<feature type="domain" description="BD-FAE-like" evidence="2">
    <location>
        <begin position="13"/>
        <end position="204"/>
    </location>
</feature>
<name>A0ABP3ZRG1_9ACTN</name>
<proteinExistence type="predicted"/>
<protein>
    <submittedName>
        <fullName evidence="3">Alpha/beta hydrolase</fullName>
    </submittedName>
</protein>
<reference evidence="4" key="1">
    <citation type="journal article" date="2019" name="Int. J. Syst. Evol. Microbiol.">
        <title>The Global Catalogue of Microorganisms (GCM) 10K type strain sequencing project: providing services to taxonomists for standard genome sequencing and annotation.</title>
        <authorList>
            <consortium name="The Broad Institute Genomics Platform"/>
            <consortium name="The Broad Institute Genome Sequencing Center for Infectious Disease"/>
            <person name="Wu L."/>
            <person name="Ma J."/>
        </authorList>
    </citation>
    <scope>NUCLEOTIDE SEQUENCE [LARGE SCALE GENOMIC DNA]</scope>
    <source>
        <strain evidence="4">JCM 10977</strain>
    </source>
</reference>
<dbReference type="InterPro" id="IPR029058">
    <property type="entry name" value="AB_hydrolase_fold"/>
</dbReference>
<evidence type="ECO:0000259" key="2">
    <source>
        <dbReference type="Pfam" id="PF20434"/>
    </source>
</evidence>
<dbReference type="PANTHER" id="PTHR48081">
    <property type="entry name" value="AB HYDROLASE SUPERFAMILY PROTEIN C4A8.06C"/>
    <property type="match status" value="1"/>
</dbReference>
<dbReference type="GO" id="GO:0016787">
    <property type="term" value="F:hydrolase activity"/>
    <property type="evidence" value="ECO:0007669"/>
    <property type="project" value="UniProtKB-KW"/>
</dbReference>
<dbReference type="InterPro" id="IPR049492">
    <property type="entry name" value="BD-FAE-like_dom"/>
</dbReference>
<sequence length="249" mass="26402">MISYGGDESQVADLYLPEGDGKVPVAVVIHGGFWMSSYGRELATPLAEDLARQGIAGYAIEYRRIGNGGGWPATFEDVAAAIDKLADQPRLDLSKVVAVGHSAGGHLAVWAAGRSGLPQGAPGATPRVVLAGAVSQAGVLDLVNAYDEKVGGDAVPAFLGTTPARDLKRYQLASPYERLPLKVPVALVHGTRDGQVPIDQSRRYRDAAAAKGDQVKLTELAHVGHFELIDPDAKAWQTCRTETMRLLEP</sequence>
<dbReference type="SUPFAM" id="SSF53474">
    <property type="entry name" value="alpha/beta-Hydrolases"/>
    <property type="match status" value="1"/>
</dbReference>